<dbReference type="Pfam" id="PF14559">
    <property type="entry name" value="TPR_19"/>
    <property type="match status" value="1"/>
</dbReference>
<keyword evidence="1" id="KW-0677">Repeat</keyword>
<evidence type="ECO:0000256" key="1">
    <source>
        <dbReference type="ARBA" id="ARBA00022737"/>
    </source>
</evidence>
<sequence>MRQVILFQLRKPTKVLVLSLLIFVFAVFAETKDMDELLRLGKESRLQGNCNAGIIHFQKALQINMNSLEAKLGYAQCSKQLGSFSDAKKAFGDILKRDPKFFDAVIGLSEIDLEENAPDKVEKRLEPLLTEFPNHTGLRILEARLLGKNGKRELAIYKLKALSEKLSRPADVEKMLSELYIETQKWKEAEESLNHYVSKAPSDPSGFTLLAKLNLYRTYFSVPDLLAILPNAEEYLQNALNLNPKEESARLLLVHLKMIEAYQNRSKNTMVLEKAFRNIYELAREFPENQYYHSLEASLADDLDRSRFAEFHFRRTLQLDDLDEITRFEAEEYAIRQLKEESKFRRELGDYRKERFHAEKRSLYYKSAVFHLLRAKDLIPGNVRQELLESYDTSGNLIDYINLLIKLRDEDPNHFKLQNKLEFAIQSLKSSLEYKEGLISLEPKGVILNRVSVSPEIFVFDLESRVPFPEHYPGGRLLAKALRYELKKVFDVRLPEESEFQLIRNSLQETNFHPFTKTIPFSIESLYQLDQLRRNKTKIRYVLHGNYSFHDDVIDLEISLYDRNTSKDIGKWKTSQKGRDGLSVLCARISEKVKQLLPIEGKIYRIKDSEVLVSLGKKDGIRSDAKILFQRKGKDLMEGEITELGMEISRVRPLQRGWEKELATGDFVTVRPKVEVSP</sequence>
<gene>
    <name evidence="3" type="ORF">LPTSP4_07060</name>
</gene>
<name>A0A2P2DX60_9LEPT</name>
<keyword evidence="4" id="KW-1185">Reference proteome</keyword>
<accession>A0A2P2DX60</accession>
<keyword evidence="2" id="KW-0802">TPR repeat</keyword>
<evidence type="ECO:0000313" key="4">
    <source>
        <dbReference type="Proteomes" id="UP000245133"/>
    </source>
</evidence>
<dbReference type="Gene3D" id="1.25.40.10">
    <property type="entry name" value="Tetratricopeptide repeat domain"/>
    <property type="match status" value="1"/>
</dbReference>
<proteinExistence type="predicted"/>
<dbReference type="EMBL" id="BFBB01000002">
    <property type="protein sequence ID" value="GBF49196.1"/>
    <property type="molecule type" value="Genomic_DNA"/>
</dbReference>
<protein>
    <submittedName>
        <fullName evidence="3">Uncharacterized protein</fullName>
    </submittedName>
</protein>
<comment type="caution">
    <text evidence="3">The sequence shown here is derived from an EMBL/GenBank/DDBJ whole genome shotgun (WGS) entry which is preliminary data.</text>
</comment>
<evidence type="ECO:0000256" key="2">
    <source>
        <dbReference type="ARBA" id="ARBA00022803"/>
    </source>
</evidence>
<dbReference type="AlphaFoldDB" id="A0A2P2DX60"/>
<dbReference type="Proteomes" id="UP000245133">
    <property type="component" value="Unassembled WGS sequence"/>
</dbReference>
<reference evidence="3 4" key="1">
    <citation type="submission" date="2018-02" db="EMBL/GenBank/DDBJ databases">
        <title>Novel Leptospira species isolated from soil and water in Japan.</title>
        <authorList>
            <person name="Nakao R."/>
            <person name="Masuzawa T."/>
        </authorList>
    </citation>
    <scope>NUCLEOTIDE SEQUENCE [LARGE SCALE GENOMIC DNA]</scope>
    <source>
        <strain evidence="3 4">YH101</strain>
    </source>
</reference>
<dbReference type="PANTHER" id="PTHR45586:SF1">
    <property type="entry name" value="LIPOPOLYSACCHARIDE ASSEMBLY PROTEIN B"/>
    <property type="match status" value="1"/>
</dbReference>
<dbReference type="PANTHER" id="PTHR45586">
    <property type="entry name" value="TPR REPEAT-CONTAINING PROTEIN PA4667"/>
    <property type="match status" value="1"/>
</dbReference>
<dbReference type="OrthoDB" id="340481at2"/>
<evidence type="ECO:0000313" key="3">
    <source>
        <dbReference type="EMBL" id="GBF49196.1"/>
    </source>
</evidence>
<organism evidence="3 4">
    <name type="scientific">Leptospira ryugenii</name>
    <dbReference type="NCBI Taxonomy" id="1917863"/>
    <lineage>
        <taxon>Bacteria</taxon>
        <taxon>Pseudomonadati</taxon>
        <taxon>Spirochaetota</taxon>
        <taxon>Spirochaetia</taxon>
        <taxon>Leptospirales</taxon>
        <taxon>Leptospiraceae</taxon>
        <taxon>Leptospira</taxon>
    </lineage>
</organism>
<dbReference type="SUPFAM" id="SSF48452">
    <property type="entry name" value="TPR-like"/>
    <property type="match status" value="1"/>
</dbReference>
<dbReference type="InterPro" id="IPR051012">
    <property type="entry name" value="CellSynth/LPSAsmb/PSIAsmb"/>
</dbReference>
<dbReference type="InterPro" id="IPR011990">
    <property type="entry name" value="TPR-like_helical_dom_sf"/>
</dbReference>